<evidence type="ECO:0000259" key="1">
    <source>
        <dbReference type="PROSITE" id="PS50994"/>
    </source>
</evidence>
<dbReference type="AlphaFoldDB" id="A0AA40TTC5"/>
<protein>
    <recommendedName>
        <fullName evidence="1">Integrase catalytic domain-containing protein</fullName>
    </recommendedName>
</protein>
<reference evidence="2 3" key="1">
    <citation type="submission" date="2015-09" db="EMBL/GenBank/DDBJ databases">
        <title>Genome announcement of multiple Pseudomonas syringae strains.</title>
        <authorList>
            <person name="Thakur S."/>
            <person name="Wang P.W."/>
            <person name="Gong Y."/>
            <person name="Weir B.S."/>
            <person name="Guttman D.S."/>
        </authorList>
    </citation>
    <scope>NUCLEOTIDE SEQUENCE [LARGE SCALE GENOMIC DNA]</scope>
    <source>
        <strain evidence="2 3">ICMP9151</strain>
    </source>
</reference>
<evidence type="ECO:0000313" key="2">
    <source>
        <dbReference type="EMBL" id="KPY92095.1"/>
    </source>
</evidence>
<organism evidence="2 3">
    <name type="scientific">Pseudomonas tremae</name>
    <dbReference type="NCBI Taxonomy" id="200454"/>
    <lineage>
        <taxon>Bacteria</taxon>
        <taxon>Pseudomonadati</taxon>
        <taxon>Pseudomonadota</taxon>
        <taxon>Gammaproteobacteria</taxon>
        <taxon>Pseudomonadales</taxon>
        <taxon>Pseudomonadaceae</taxon>
        <taxon>Pseudomonas</taxon>
    </lineage>
</organism>
<sequence>MTELINDATDYAATLLALQGVSVSHPKLLEVVAGCLGHKSFESLREEGSTDTSLHLKDAQVLVLNLHLGAARAVQCLGAAEPHLTACLAGIEHEWRRSGLREDSSASVPFDCKAGLTEGSRISVFRGVQDFYARHAREVILQRLVDEGGAEWTSDGFPELDQTIDPESEETLWSDRARWTICGNGNWIRHDHPPCAVKGVLTYRKAGRAGLVFEGFQSDFQSTSKQVALLTTFKPDVFVVDTKDWSQKRPIVAVIFDLNSNAVLASAISVSDDCSEVMEKAIKEAFIEAGTSKSLDMIRHGNPNRYVLEADHKFDSARIQELVGNLGISYKSLSKSKRYVGGIAERMFRRLNEYAPMIPPSPGRHMPSAVYTLEDLSLLITLQIKRYHETR</sequence>
<dbReference type="PROSITE" id="PS50994">
    <property type="entry name" value="INTEGRASE"/>
    <property type="match status" value="1"/>
</dbReference>
<gene>
    <name evidence="2" type="ORF">ALO43_03449</name>
</gene>
<proteinExistence type="predicted"/>
<dbReference type="SUPFAM" id="SSF53098">
    <property type="entry name" value="Ribonuclease H-like"/>
    <property type="match status" value="1"/>
</dbReference>
<dbReference type="InterPro" id="IPR036397">
    <property type="entry name" value="RNaseH_sf"/>
</dbReference>
<dbReference type="Gene3D" id="3.30.420.10">
    <property type="entry name" value="Ribonuclease H-like superfamily/Ribonuclease H"/>
    <property type="match status" value="1"/>
</dbReference>
<accession>A0AA40TTC5</accession>
<dbReference type="Proteomes" id="UP000050523">
    <property type="component" value="Unassembled WGS sequence"/>
</dbReference>
<comment type="caution">
    <text evidence="2">The sequence shown here is derived from an EMBL/GenBank/DDBJ whole genome shotgun (WGS) entry which is preliminary data.</text>
</comment>
<dbReference type="InterPro" id="IPR001584">
    <property type="entry name" value="Integrase_cat-core"/>
</dbReference>
<evidence type="ECO:0000313" key="3">
    <source>
        <dbReference type="Proteomes" id="UP000050523"/>
    </source>
</evidence>
<name>A0AA40TTC5_9PSED</name>
<feature type="domain" description="Integrase catalytic" evidence="1">
    <location>
        <begin position="231"/>
        <end position="391"/>
    </location>
</feature>
<dbReference type="GO" id="GO:0003676">
    <property type="term" value="F:nucleic acid binding"/>
    <property type="evidence" value="ECO:0007669"/>
    <property type="project" value="InterPro"/>
</dbReference>
<dbReference type="InterPro" id="IPR012337">
    <property type="entry name" value="RNaseH-like_sf"/>
</dbReference>
<dbReference type="RefSeq" id="WP_054998253.1">
    <property type="nucleotide sequence ID" value="NZ_LJRO01000458.1"/>
</dbReference>
<dbReference type="EMBL" id="LJRO01000458">
    <property type="protein sequence ID" value="KPY92095.1"/>
    <property type="molecule type" value="Genomic_DNA"/>
</dbReference>
<dbReference type="GO" id="GO:0015074">
    <property type="term" value="P:DNA integration"/>
    <property type="evidence" value="ECO:0007669"/>
    <property type="project" value="InterPro"/>
</dbReference>